<keyword evidence="1 7" id="KW-1003">Cell membrane</keyword>
<proteinExistence type="inferred from homology"/>
<dbReference type="GO" id="GO:0005886">
    <property type="term" value="C:plasma membrane"/>
    <property type="evidence" value="ECO:0007669"/>
    <property type="project" value="UniProtKB-SubCell"/>
</dbReference>
<dbReference type="InterPro" id="IPR003770">
    <property type="entry name" value="MLTG-like"/>
</dbReference>
<evidence type="ECO:0000256" key="6">
    <source>
        <dbReference type="ARBA" id="ARBA00023316"/>
    </source>
</evidence>
<sequence>MVDKHTNQPGSLPESETPKREEVRQTRNDRFEVRKKENSLIRKIVFSIIFIVSLLVLIIGVVGYNYINTALKPLNPEESELHEVEIPLGTSTSGIAEILEEKGIIKDGTVFSYYMKTKSVPEFKAGFYQVSPAMDLDDIIEVLEEGGTATPVSEDYKILVREGATVKEIAAEFAAKTDFTEKEFLDAINNETFIDSLIAEYPNTITEAVKNEEILYKLEGYIFPATYDYMSTYEPEDMIEVMVQKTDEVLKTYQEKIKASGYTVHEILTLASLVEKEGIAYEDRQMIADVFFNRLEDDMALQSDISLLYALDKHTEYVTIADTEVDSPYNLYINKGFGPGPFDNPSEQAIQATLNPIDGDYLYFLADLETGEVYFSETYEQHLEYQDLYIQEPTEE</sequence>
<reference evidence="9 10" key="1">
    <citation type="journal article" date="2017" name="Int. J. Syst. Evol. Microbiol.">
        <title>Jeotgalibaca porci sp. nov. and Jeotgalibaca arthritidis sp. nov., isolated from pigs, and emended description of the genus Jeotgalibaca.</title>
        <authorList>
            <person name="Zamora L."/>
            <person name="Perez-Sancho M."/>
            <person name="Dominguez L."/>
            <person name="Fernandez-Garayzabal J.F."/>
            <person name="Vela A.I."/>
        </authorList>
    </citation>
    <scope>NUCLEOTIDE SEQUENCE [LARGE SCALE GENOMIC DNA]</scope>
    <source>
        <strain evidence="9 10">CCUG 69148</strain>
    </source>
</reference>
<keyword evidence="2 7" id="KW-0812">Transmembrane</keyword>
<feature type="site" description="Important for catalytic activity" evidence="7">
    <location>
        <position position="277"/>
    </location>
</feature>
<dbReference type="KEGG" id="jpo:G7058_02445"/>
<evidence type="ECO:0000256" key="7">
    <source>
        <dbReference type="HAMAP-Rule" id="MF_02065"/>
    </source>
</evidence>
<keyword evidence="6 7" id="KW-0961">Cell wall biogenesis/degradation</keyword>
<dbReference type="Pfam" id="PF02618">
    <property type="entry name" value="YceG"/>
    <property type="match status" value="1"/>
</dbReference>
<dbReference type="HAMAP" id="MF_02065">
    <property type="entry name" value="MltG"/>
    <property type="match status" value="1"/>
</dbReference>
<evidence type="ECO:0000256" key="1">
    <source>
        <dbReference type="ARBA" id="ARBA00022475"/>
    </source>
</evidence>
<accession>A0A6G7WFK3</accession>
<comment type="subcellular location">
    <subcellularLocation>
        <location evidence="7">Cell membrane</location>
        <topology evidence="7">Single-pass membrane protein</topology>
    </subcellularLocation>
</comment>
<evidence type="ECO:0000256" key="8">
    <source>
        <dbReference type="SAM" id="MobiDB-lite"/>
    </source>
</evidence>
<feature type="region of interest" description="Disordered" evidence="8">
    <location>
        <begin position="1"/>
        <end position="27"/>
    </location>
</feature>
<dbReference type="NCBIfam" id="TIGR00247">
    <property type="entry name" value="endolytic transglycosylase MltG"/>
    <property type="match status" value="1"/>
</dbReference>
<feature type="transmembrane region" description="Helical" evidence="7">
    <location>
        <begin position="44"/>
        <end position="67"/>
    </location>
</feature>
<evidence type="ECO:0000256" key="2">
    <source>
        <dbReference type="ARBA" id="ARBA00022692"/>
    </source>
</evidence>
<evidence type="ECO:0000313" key="10">
    <source>
        <dbReference type="Proteomes" id="UP000501830"/>
    </source>
</evidence>
<keyword evidence="4 7" id="KW-0472">Membrane</keyword>
<keyword evidence="3 7" id="KW-1133">Transmembrane helix</keyword>
<dbReference type="GO" id="GO:0008932">
    <property type="term" value="F:lytic endotransglycosylase activity"/>
    <property type="evidence" value="ECO:0007669"/>
    <property type="project" value="UniProtKB-UniRule"/>
</dbReference>
<organism evidence="9 10">
    <name type="scientific">Jeotgalibaca porci</name>
    <dbReference type="NCBI Taxonomy" id="1868793"/>
    <lineage>
        <taxon>Bacteria</taxon>
        <taxon>Bacillati</taxon>
        <taxon>Bacillota</taxon>
        <taxon>Bacilli</taxon>
        <taxon>Lactobacillales</taxon>
        <taxon>Carnobacteriaceae</taxon>
        <taxon>Jeotgalibaca</taxon>
    </lineage>
</organism>
<feature type="compositionally biased region" description="Basic and acidic residues" evidence="8">
    <location>
        <begin position="16"/>
        <end position="27"/>
    </location>
</feature>
<dbReference type="GO" id="GO:0071555">
    <property type="term" value="P:cell wall organization"/>
    <property type="evidence" value="ECO:0007669"/>
    <property type="project" value="UniProtKB-KW"/>
</dbReference>
<evidence type="ECO:0000256" key="3">
    <source>
        <dbReference type="ARBA" id="ARBA00022989"/>
    </source>
</evidence>
<dbReference type="EMBL" id="CP049889">
    <property type="protein sequence ID" value="QIK51011.1"/>
    <property type="molecule type" value="Genomic_DNA"/>
</dbReference>
<dbReference type="PANTHER" id="PTHR30518">
    <property type="entry name" value="ENDOLYTIC MUREIN TRANSGLYCOSYLASE"/>
    <property type="match status" value="1"/>
</dbReference>
<protein>
    <recommendedName>
        <fullName evidence="7">Endolytic murein transglycosylase</fullName>
        <ecNumber evidence="7">4.2.2.29</ecNumber>
    </recommendedName>
    <alternativeName>
        <fullName evidence="7">Peptidoglycan lytic transglycosylase</fullName>
    </alternativeName>
    <alternativeName>
        <fullName evidence="7">Peptidoglycan polymerization terminase</fullName>
    </alternativeName>
</protein>
<evidence type="ECO:0000256" key="4">
    <source>
        <dbReference type="ARBA" id="ARBA00023136"/>
    </source>
</evidence>
<dbReference type="Gene3D" id="3.30.1490.480">
    <property type="entry name" value="Endolytic murein transglycosylase"/>
    <property type="match status" value="1"/>
</dbReference>
<dbReference type="RefSeq" id="WP_166062054.1">
    <property type="nucleotide sequence ID" value="NZ_CP049889.1"/>
</dbReference>
<evidence type="ECO:0000256" key="5">
    <source>
        <dbReference type="ARBA" id="ARBA00023239"/>
    </source>
</evidence>
<keyword evidence="5 7" id="KW-0456">Lyase</keyword>
<comment type="function">
    <text evidence="7">Functions as a peptidoglycan terminase that cleaves nascent peptidoglycan strands endolytically to terminate their elongation.</text>
</comment>
<dbReference type="PANTHER" id="PTHR30518:SF2">
    <property type="entry name" value="ENDOLYTIC MUREIN TRANSGLYCOSYLASE"/>
    <property type="match status" value="1"/>
</dbReference>
<dbReference type="AlphaFoldDB" id="A0A6G7WFK3"/>
<evidence type="ECO:0000313" key="9">
    <source>
        <dbReference type="EMBL" id="QIK51011.1"/>
    </source>
</evidence>
<dbReference type="GO" id="GO:0009252">
    <property type="term" value="P:peptidoglycan biosynthetic process"/>
    <property type="evidence" value="ECO:0007669"/>
    <property type="project" value="UniProtKB-UniRule"/>
</dbReference>
<dbReference type="GeneID" id="94552121"/>
<name>A0A6G7WFK3_9LACT</name>
<dbReference type="CDD" id="cd08010">
    <property type="entry name" value="MltG_like"/>
    <property type="match status" value="1"/>
</dbReference>
<comment type="similarity">
    <text evidence="7">Belongs to the transglycosylase MltG family.</text>
</comment>
<comment type="catalytic activity">
    <reaction evidence="7">
        <text>a peptidoglycan chain = a peptidoglycan chain with N-acetyl-1,6-anhydromuramyl-[peptide] at the reducing end + a peptidoglycan chain with N-acetylglucosamine at the non-reducing end.</text>
        <dbReference type="EC" id="4.2.2.29"/>
    </reaction>
</comment>
<gene>
    <name evidence="7 9" type="primary">mltG</name>
    <name evidence="9" type="ORF">G7058_02445</name>
</gene>
<dbReference type="EC" id="4.2.2.29" evidence="7"/>
<dbReference type="Proteomes" id="UP000501830">
    <property type="component" value="Chromosome"/>
</dbReference>
<keyword evidence="10" id="KW-1185">Reference proteome</keyword>